<feature type="transmembrane region" description="Helical" evidence="1">
    <location>
        <begin position="36"/>
        <end position="57"/>
    </location>
</feature>
<dbReference type="Proteomes" id="UP000248553">
    <property type="component" value="Unassembled WGS sequence"/>
</dbReference>
<dbReference type="EMBL" id="QHKM01000005">
    <property type="protein sequence ID" value="RAK65190.1"/>
    <property type="molecule type" value="Genomic_DNA"/>
</dbReference>
<dbReference type="AlphaFoldDB" id="A0A328BCF3"/>
<protein>
    <submittedName>
        <fullName evidence="2">Uncharacterized protein</fullName>
    </submittedName>
</protein>
<gene>
    <name evidence="2" type="ORF">DLM85_16770</name>
</gene>
<feature type="transmembrane region" description="Helical" evidence="1">
    <location>
        <begin position="6"/>
        <end position="24"/>
    </location>
</feature>
<evidence type="ECO:0000313" key="3">
    <source>
        <dbReference type="Proteomes" id="UP000248553"/>
    </source>
</evidence>
<keyword evidence="3" id="KW-1185">Reference proteome</keyword>
<evidence type="ECO:0000313" key="2">
    <source>
        <dbReference type="EMBL" id="RAK65190.1"/>
    </source>
</evidence>
<accession>A0A328BCF3</accession>
<reference evidence="3" key="1">
    <citation type="submission" date="2018-05" db="EMBL/GenBank/DDBJ databases">
        <authorList>
            <person name="Nie L."/>
        </authorList>
    </citation>
    <scope>NUCLEOTIDE SEQUENCE [LARGE SCALE GENOMIC DNA]</scope>
    <source>
        <strain evidence="3">NL</strain>
    </source>
</reference>
<keyword evidence="1" id="KW-0812">Transmembrane</keyword>
<comment type="caution">
    <text evidence="2">The sequence shown here is derived from an EMBL/GenBank/DDBJ whole genome shotgun (WGS) entry which is preliminary data.</text>
</comment>
<sequence>MGLLPRVFLFNFVLVLIKNLDLVVRNRKQQGLIGPRLYVVGSMAAMGLGSIGLHQALLWRQAL</sequence>
<evidence type="ECO:0000256" key="1">
    <source>
        <dbReference type="SAM" id="Phobius"/>
    </source>
</evidence>
<proteinExistence type="predicted"/>
<keyword evidence="1" id="KW-1133">Transmembrane helix</keyword>
<organism evidence="2 3">
    <name type="scientific">Hymenobacter edaphi</name>
    <dbReference type="NCBI Taxonomy" id="2211146"/>
    <lineage>
        <taxon>Bacteria</taxon>
        <taxon>Pseudomonadati</taxon>
        <taxon>Bacteroidota</taxon>
        <taxon>Cytophagia</taxon>
        <taxon>Cytophagales</taxon>
        <taxon>Hymenobacteraceae</taxon>
        <taxon>Hymenobacter</taxon>
    </lineage>
</organism>
<keyword evidence="1" id="KW-0472">Membrane</keyword>
<name>A0A328BCF3_9BACT</name>